<dbReference type="CDD" id="cd02440">
    <property type="entry name" value="AdoMet_MTases"/>
    <property type="match status" value="1"/>
</dbReference>
<name>A0A0G1YSZ1_9BACT</name>
<dbReference type="Pfam" id="PF13649">
    <property type="entry name" value="Methyltransf_25"/>
    <property type="match status" value="1"/>
</dbReference>
<keyword evidence="1 4" id="KW-0489">Methyltransferase</keyword>
<dbReference type="PANTHER" id="PTHR43861">
    <property type="entry name" value="TRANS-ACONITATE 2-METHYLTRANSFERASE-RELATED"/>
    <property type="match status" value="1"/>
</dbReference>
<proteinExistence type="predicted"/>
<dbReference type="AlphaFoldDB" id="A0A0G1YSZ1"/>
<evidence type="ECO:0000313" key="4">
    <source>
        <dbReference type="EMBL" id="KKW09504.1"/>
    </source>
</evidence>
<accession>A0A0G1YSZ1</accession>
<evidence type="ECO:0000256" key="1">
    <source>
        <dbReference type="ARBA" id="ARBA00022603"/>
    </source>
</evidence>
<protein>
    <submittedName>
        <fullName evidence="4">Methyltransferase type 11</fullName>
    </submittedName>
</protein>
<organism evidence="4 5">
    <name type="scientific">Candidatus Kaiserbacteria bacterium GW2011_GWA2_49_19</name>
    <dbReference type="NCBI Taxonomy" id="1618669"/>
    <lineage>
        <taxon>Bacteria</taxon>
        <taxon>Candidatus Kaiseribacteriota</taxon>
    </lineage>
</organism>
<dbReference type="GO" id="GO:0032259">
    <property type="term" value="P:methylation"/>
    <property type="evidence" value="ECO:0007669"/>
    <property type="project" value="UniProtKB-KW"/>
</dbReference>
<evidence type="ECO:0000256" key="2">
    <source>
        <dbReference type="ARBA" id="ARBA00022679"/>
    </source>
</evidence>
<dbReference type="EMBL" id="LCPZ01000001">
    <property type="protein sequence ID" value="KKW09504.1"/>
    <property type="molecule type" value="Genomic_DNA"/>
</dbReference>
<evidence type="ECO:0000259" key="3">
    <source>
        <dbReference type="Pfam" id="PF13649"/>
    </source>
</evidence>
<dbReference type="PANTHER" id="PTHR43861:SF1">
    <property type="entry name" value="TRANS-ACONITATE 2-METHYLTRANSFERASE"/>
    <property type="match status" value="1"/>
</dbReference>
<evidence type="ECO:0000313" key="5">
    <source>
        <dbReference type="Proteomes" id="UP000033965"/>
    </source>
</evidence>
<dbReference type="InterPro" id="IPR029063">
    <property type="entry name" value="SAM-dependent_MTases_sf"/>
</dbReference>
<keyword evidence="2 4" id="KW-0808">Transferase</keyword>
<dbReference type="SUPFAM" id="SSF53335">
    <property type="entry name" value="S-adenosyl-L-methionine-dependent methyltransferases"/>
    <property type="match status" value="1"/>
</dbReference>
<dbReference type="GO" id="GO:0008168">
    <property type="term" value="F:methyltransferase activity"/>
    <property type="evidence" value="ECO:0007669"/>
    <property type="project" value="UniProtKB-KW"/>
</dbReference>
<reference evidence="4 5" key="1">
    <citation type="journal article" date="2015" name="Nature">
        <title>rRNA introns, odd ribosomes, and small enigmatic genomes across a large radiation of phyla.</title>
        <authorList>
            <person name="Brown C.T."/>
            <person name="Hug L.A."/>
            <person name="Thomas B.C."/>
            <person name="Sharon I."/>
            <person name="Castelle C.J."/>
            <person name="Singh A."/>
            <person name="Wilkins M.J."/>
            <person name="Williams K.H."/>
            <person name="Banfield J.F."/>
        </authorList>
    </citation>
    <scope>NUCLEOTIDE SEQUENCE [LARGE SCALE GENOMIC DNA]</scope>
</reference>
<sequence length="203" mass="23401">MNLKDTYNKIAGDWFRQHQPDSWWHEGTDKFISFLKKGVLVLDVGCGAGLASKYLVRNGLSLVGIDFSEKLIEIAKREVPSGKFLVMDMNDVDSLQERFDGLYVKASLLHFPKKEVPNMILNLKERLNSGGFVYVAVKGANKGQQEEQVKIEHDYGHTYERFFSFFFLPEMEKYFADAGLKVVWKKVTPTEQTRWIEIIGQRV</sequence>
<gene>
    <name evidence="4" type="ORF">UY44_C0001G0069</name>
</gene>
<feature type="domain" description="Methyltransferase" evidence="3">
    <location>
        <begin position="41"/>
        <end position="131"/>
    </location>
</feature>
<comment type="caution">
    <text evidence="4">The sequence shown here is derived from an EMBL/GenBank/DDBJ whole genome shotgun (WGS) entry which is preliminary data.</text>
</comment>
<dbReference type="Gene3D" id="3.40.50.150">
    <property type="entry name" value="Vaccinia Virus protein VP39"/>
    <property type="match status" value="1"/>
</dbReference>
<dbReference type="Proteomes" id="UP000033965">
    <property type="component" value="Unassembled WGS sequence"/>
</dbReference>
<dbReference type="InterPro" id="IPR041698">
    <property type="entry name" value="Methyltransf_25"/>
</dbReference>